<evidence type="ECO:0000256" key="4">
    <source>
        <dbReference type="ARBA" id="ARBA00014569"/>
    </source>
</evidence>
<dbReference type="Gene3D" id="2.60.120.260">
    <property type="entry name" value="Galactose-binding domain-like"/>
    <property type="match status" value="1"/>
</dbReference>
<evidence type="ECO:0000259" key="14">
    <source>
        <dbReference type="PROSITE" id="PS51762"/>
    </source>
</evidence>
<dbReference type="SUPFAM" id="SSF49785">
    <property type="entry name" value="Galactose-binding domain-like"/>
    <property type="match status" value="1"/>
</dbReference>
<comment type="catalytic activity">
    <reaction evidence="1">
        <text>Hydrolysis of (1-&gt;4)-beta-D-glucosidic linkages in beta-D-glucans containing (1-&gt;3)- and (1-&gt;4)-bonds.</text>
        <dbReference type="EC" id="3.2.1.73"/>
    </reaction>
</comment>
<evidence type="ECO:0000256" key="3">
    <source>
        <dbReference type="ARBA" id="ARBA00012690"/>
    </source>
</evidence>
<evidence type="ECO:0000256" key="11">
    <source>
        <dbReference type="PIRSR" id="PIRSR608264-1"/>
    </source>
</evidence>
<dbReference type="InterPro" id="IPR008263">
    <property type="entry name" value="GH16_AS"/>
</dbReference>
<dbReference type="CDD" id="cd02175">
    <property type="entry name" value="GH16_lichenase"/>
    <property type="match status" value="1"/>
</dbReference>
<feature type="active site" description="Proton donor" evidence="11">
    <location>
        <position position="141"/>
    </location>
</feature>
<dbReference type="Pfam" id="PF03422">
    <property type="entry name" value="CBM_6"/>
    <property type="match status" value="1"/>
</dbReference>
<dbReference type="InterPro" id="IPR044791">
    <property type="entry name" value="Beta-glucanase/XTH"/>
</dbReference>
<feature type="domain" description="GH16" evidence="14">
    <location>
        <begin position="42"/>
        <end position="248"/>
    </location>
</feature>
<keyword evidence="6" id="KW-0378">Hydrolase</keyword>
<evidence type="ECO:0000256" key="10">
    <source>
        <dbReference type="ARBA" id="ARBA00031665"/>
    </source>
</evidence>
<sequence length="375" mass="41792">MKMNTTIKVVILTLTMLAFTLGTYAQDSLAKGEVYHSFDSHDEQNWQISDGWKNGDSFFGCNWSENRVNFNQGKMELSLRTNYSYPAPYNYECGEYATSSFYGYGLYEVSMKPANVSGVISSFFTYTGPSFNAPWDEIDIEFLGNDTTKVQFNYYTNGVGGNEIIYDLGFNAANSFNTYAFDWQKDYISWYVNGKLVATATNNIPSNPSKIMMNMWNTYGIDEWAGAYQGEDANASYDWARYTPNNGEVPPSVAPDFQLKACDFTDSSGITSWDCGVGSFNPGNWIKFDSVDLSTGYNAFAVSYASPVSGSFDIRIGNPNGQTIGTVNYGPTGDWSTNQWGGTPSLDITTRGRQDIFIVSTSGSANLREFWFKNE</sequence>
<keyword evidence="5 12" id="KW-0732">Signal</keyword>
<dbReference type="CDD" id="cd04084">
    <property type="entry name" value="CBM6_xylanase-like"/>
    <property type="match status" value="1"/>
</dbReference>
<dbReference type="InterPro" id="IPR000757">
    <property type="entry name" value="Beta-glucanase-like"/>
</dbReference>
<evidence type="ECO:0000259" key="13">
    <source>
        <dbReference type="PROSITE" id="PS51175"/>
    </source>
</evidence>
<evidence type="ECO:0000256" key="5">
    <source>
        <dbReference type="ARBA" id="ARBA00022729"/>
    </source>
</evidence>
<feature type="chain" id="PRO_5038938839" description="Beta-glucanase" evidence="12">
    <location>
        <begin position="26"/>
        <end position="375"/>
    </location>
</feature>
<feature type="domain" description="CBM6" evidence="13">
    <location>
        <begin position="226"/>
        <end position="373"/>
    </location>
</feature>
<dbReference type="InterPro" id="IPR008264">
    <property type="entry name" value="Beta_glucanase"/>
</dbReference>
<dbReference type="Proteomes" id="UP000252254">
    <property type="component" value="Unassembled WGS sequence"/>
</dbReference>
<accession>A0A366DSW5</accession>
<dbReference type="EMBL" id="QNRI01000013">
    <property type="protein sequence ID" value="RBO93182.1"/>
    <property type="molecule type" value="Genomic_DNA"/>
</dbReference>
<dbReference type="SUPFAM" id="SSF49899">
    <property type="entry name" value="Concanavalin A-like lectins/glucanases"/>
    <property type="match status" value="1"/>
</dbReference>
<dbReference type="PROSITE" id="PS51175">
    <property type="entry name" value="CBM6"/>
    <property type="match status" value="1"/>
</dbReference>
<dbReference type="GO" id="GO:0030246">
    <property type="term" value="F:carbohydrate binding"/>
    <property type="evidence" value="ECO:0007669"/>
    <property type="project" value="InterPro"/>
</dbReference>
<dbReference type="STRING" id="200904.GCA_900168775_00267"/>
<evidence type="ECO:0000256" key="7">
    <source>
        <dbReference type="ARBA" id="ARBA00023295"/>
    </source>
</evidence>
<dbReference type="PANTHER" id="PTHR31062">
    <property type="entry name" value="XYLOGLUCAN ENDOTRANSGLUCOSYLASE/HYDROLASE PROTEIN 8-RELATED"/>
    <property type="match status" value="1"/>
</dbReference>
<dbReference type="InterPro" id="IPR013320">
    <property type="entry name" value="ConA-like_dom_sf"/>
</dbReference>
<dbReference type="PROSITE" id="PS01034">
    <property type="entry name" value="GH16_1"/>
    <property type="match status" value="1"/>
</dbReference>
<dbReference type="GO" id="GO:0005975">
    <property type="term" value="P:carbohydrate metabolic process"/>
    <property type="evidence" value="ECO:0007669"/>
    <property type="project" value="InterPro"/>
</dbReference>
<dbReference type="PROSITE" id="PS51762">
    <property type="entry name" value="GH16_2"/>
    <property type="match status" value="1"/>
</dbReference>
<comment type="caution">
    <text evidence="15">The sequence shown here is derived from an EMBL/GenBank/DDBJ whole genome shotgun (WGS) entry which is preliminary data.</text>
</comment>
<dbReference type="Gene3D" id="2.60.120.200">
    <property type="match status" value="1"/>
</dbReference>
<evidence type="ECO:0000256" key="2">
    <source>
        <dbReference type="ARBA" id="ARBA00006865"/>
    </source>
</evidence>
<comment type="similarity">
    <text evidence="2">Belongs to the glycosyl hydrolase 16 family.</text>
</comment>
<keyword evidence="7" id="KW-0326">Glycosidase</keyword>
<proteinExistence type="inferred from homology"/>
<protein>
    <recommendedName>
        <fullName evidence="4">Beta-glucanase</fullName>
        <ecNumber evidence="3">3.2.1.73</ecNumber>
    </recommendedName>
    <alternativeName>
        <fullName evidence="10">1,3-1,4-beta-D-glucan 4-glucanohydrolase</fullName>
    </alternativeName>
    <alternativeName>
        <fullName evidence="9">Endo-beta-1,3-1,4 glucanase</fullName>
    </alternativeName>
    <alternativeName>
        <fullName evidence="8">Lichenase</fullName>
    </alternativeName>
</protein>
<dbReference type="InterPro" id="IPR006584">
    <property type="entry name" value="Cellulose-bd_IV"/>
</dbReference>
<feature type="active site" description="Nucleophile" evidence="11">
    <location>
        <position position="137"/>
    </location>
</feature>
<dbReference type="InterPro" id="IPR005084">
    <property type="entry name" value="CBM6"/>
</dbReference>
<dbReference type="OrthoDB" id="9809583at2"/>
<feature type="signal peptide" evidence="12">
    <location>
        <begin position="1"/>
        <end position="25"/>
    </location>
</feature>
<dbReference type="PRINTS" id="PR00737">
    <property type="entry name" value="GLHYDRLASE16"/>
</dbReference>
<dbReference type="NCBIfam" id="NF047856">
    <property type="entry name" value="BGlucanaseBglS"/>
    <property type="match status" value="1"/>
</dbReference>
<name>A0A366DSW5_9BACI</name>
<evidence type="ECO:0000256" key="8">
    <source>
        <dbReference type="ARBA" id="ARBA00029722"/>
    </source>
</evidence>
<dbReference type="EC" id="3.2.1.73" evidence="3"/>
<evidence type="ECO:0000256" key="1">
    <source>
        <dbReference type="ARBA" id="ARBA00000481"/>
    </source>
</evidence>
<evidence type="ECO:0000256" key="6">
    <source>
        <dbReference type="ARBA" id="ARBA00022801"/>
    </source>
</evidence>
<organism evidence="15 16">
    <name type="scientific">Paraliobacillus ryukyuensis</name>
    <dbReference type="NCBI Taxonomy" id="200904"/>
    <lineage>
        <taxon>Bacteria</taxon>
        <taxon>Bacillati</taxon>
        <taxon>Bacillota</taxon>
        <taxon>Bacilli</taxon>
        <taxon>Bacillales</taxon>
        <taxon>Bacillaceae</taxon>
        <taxon>Paraliobacillus</taxon>
    </lineage>
</organism>
<evidence type="ECO:0000313" key="15">
    <source>
        <dbReference type="EMBL" id="RBO93182.1"/>
    </source>
</evidence>
<dbReference type="GO" id="GO:0042972">
    <property type="term" value="F:licheninase activity"/>
    <property type="evidence" value="ECO:0007669"/>
    <property type="project" value="UniProtKB-EC"/>
</dbReference>
<dbReference type="InterPro" id="IPR008979">
    <property type="entry name" value="Galactose-bd-like_sf"/>
</dbReference>
<gene>
    <name evidence="15" type="ORF">DES48_11348</name>
</gene>
<dbReference type="AlphaFoldDB" id="A0A366DSW5"/>
<keyword evidence="16" id="KW-1185">Reference proteome</keyword>
<dbReference type="Pfam" id="PF00722">
    <property type="entry name" value="Glyco_hydro_16"/>
    <property type="match status" value="1"/>
</dbReference>
<reference evidence="15 16" key="1">
    <citation type="submission" date="2018-06" db="EMBL/GenBank/DDBJ databases">
        <title>Genomic Encyclopedia of Type Strains, Phase IV (KMG-IV): sequencing the most valuable type-strain genomes for metagenomic binning, comparative biology and taxonomic classification.</title>
        <authorList>
            <person name="Goeker M."/>
        </authorList>
    </citation>
    <scope>NUCLEOTIDE SEQUENCE [LARGE SCALE GENOMIC DNA]</scope>
    <source>
        <strain evidence="15 16">DSM 15140</strain>
    </source>
</reference>
<dbReference type="SMART" id="SM00606">
    <property type="entry name" value="CBD_IV"/>
    <property type="match status" value="1"/>
</dbReference>
<evidence type="ECO:0000313" key="16">
    <source>
        <dbReference type="Proteomes" id="UP000252254"/>
    </source>
</evidence>
<evidence type="ECO:0000256" key="9">
    <source>
        <dbReference type="ARBA" id="ARBA00029771"/>
    </source>
</evidence>
<evidence type="ECO:0000256" key="12">
    <source>
        <dbReference type="SAM" id="SignalP"/>
    </source>
</evidence>